<dbReference type="Proteomes" id="UP001328733">
    <property type="component" value="Unassembled WGS sequence"/>
</dbReference>
<dbReference type="AlphaFoldDB" id="A0AAW9QPY9"/>
<sequence length="527" mass="56612">MSKKSCLPGCLTVFTLAAVAAGGAYLYLRGQLPWQKFTPLDAAKVVPENAFATSFVSTDPKAWSVLAKYGTPEARDLVNRGLTGVEKELASDDLDYERDIRPWVGGVTFAFLPSTEGAPGVLMVVGIKDKLKANEFSRKLQEQKSRKITETDYNGTKISQISSGAGDNTYTAVAGDYLLVGMDRKVVEAAIDTYRGRPSLASNPEMKQLLGRALDIENPLARVYIDNYADIIAKGANLPPETLQKLQQIQGIVAGVGATDGGLHFQAVAKVDPATVTNLAPAAGDRLLARFPGDTLVLLTGNNLRQSWTELDRQATGDPNLQEVLRQIRGAVQMGGFDADRDIFGWMDGEFAVGLLPSSQALQGIGVGGLMIWETGNRQAAETTLDKLNQLVKLAPAISVEKTPIDGQEVTQWQMGGQTVFTYGWLDNDSLAVTLAIPYQARPTESIAANPNFRKSIAGFPKNNLGYFYVDVEGIVAKTGGLANIPADVNPEMKAFLESVKGVAMTATQPDKGVGKMDVLLTLKEVP</sequence>
<evidence type="ECO:0000313" key="3">
    <source>
        <dbReference type="Proteomes" id="UP001328733"/>
    </source>
</evidence>
<feature type="signal peptide" evidence="1">
    <location>
        <begin position="1"/>
        <end position="20"/>
    </location>
</feature>
<evidence type="ECO:0000256" key="1">
    <source>
        <dbReference type="SAM" id="SignalP"/>
    </source>
</evidence>
<reference evidence="2 3" key="1">
    <citation type="submission" date="2024-01" db="EMBL/GenBank/DDBJ databases">
        <title>Genomic insights into the taxonomy and metabolism of the cyanobacterium Pannus brasiliensis CCIBt3594.</title>
        <authorList>
            <person name="Machado M."/>
            <person name="Botero N.B."/>
            <person name="Andreote A.P.D."/>
            <person name="Feitosa A.M.T."/>
            <person name="Popin R."/>
            <person name="Sivonen K."/>
            <person name="Fiore M.F."/>
        </authorList>
    </citation>
    <scope>NUCLEOTIDE SEQUENCE [LARGE SCALE GENOMIC DNA]</scope>
    <source>
        <strain evidence="2 3">CCIBt3594</strain>
    </source>
</reference>
<comment type="caution">
    <text evidence="2">The sequence shown here is derived from an EMBL/GenBank/DDBJ whole genome shotgun (WGS) entry which is preliminary data.</text>
</comment>
<protein>
    <submittedName>
        <fullName evidence="2">DUF3352 domain-containing protein</fullName>
    </submittedName>
</protein>
<keyword evidence="3" id="KW-1185">Reference proteome</keyword>
<gene>
    <name evidence="2" type="ORF">V0288_00810</name>
</gene>
<keyword evidence="1" id="KW-0732">Signal</keyword>
<evidence type="ECO:0000313" key="2">
    <source>
        <dbReference type="EMBL" id="MEG3435646.1"/>
    </source>
</evidence>
<dbReference type="EMBL" id="JBAFSM010000001">
    <property type="protein sequence ID" value="MEG3435646.1"/>
    <property type="molecule type" value="Genomic_DNA"/>
</dbReference>
<proteinExistence type="predicted"/>
<accession>A0AAW9QPY9</accession>
<dbReference type="RefSeq" id="WP_332863094.1">
    <property type="nucleotide sequence ID" value="NZ_JBAFSM010000001.1"/>
</dbReference>
<organism evidence="2 3">
    <name type="scientific">Pannus brasiliensis CCIBt3594</name>
    <dbReference type="NCBI Taxonomy" id="1427578"/>
    <lineage>
        <taxon>Bacteria</taxon>
        <taxon>Bacillati</taxon>
        <taxon>Cyanobacteriota</taxon>
        <taxon>Cyanophyceae</taxon>
        <taxon>Oscillatoriophycideae</taxon>
        <taxon>Chroococcales</taxon>
        <taxon>Microcystaceae</taxon>
        <taxon>Pannus</taxon>
    </lineage>
</organism>
<name>A0AAW9QPY9_9CHRO</name>
<dbReference type="InterPro" id="IPR021787">
    <property type="entry name" value="DUF3352"/>
</dbReference>
<dbReference type="Pfam" id="PF11832">
    <property type="entry name" value="DUF3352"/>
    <property type="match status" value="1"/>
</dbReference>
<feature type="chain" id="PRO_5043869288" evidence="1">
    <location>
        <begin position="21"/>
        <end position="527"/>
    </location>
</feature>